<evidence type="ECO:0000313" key="2">
    <source>
        <dbReference type="Proteomes" id="UP001327560"/>
    </source>
</evidence>
<proteinExistence type="predicted"/>
<name>A0AAQ3KFU5_9LILI</name>
<keyword evidence="2" id="KW-1185">Reference proteome</keyword>
<gene>
    <name evidence="1" type="ORF">Cni_G16756</name>
</gene>
<reference evidence="1 2" key="1">
    <citation type="submission" date="2023-10" db="EMBL/GenBank/DDBJ databases">
        <title>Chromosome-scale genome assembly provides insights into flower coloration mechanisms of Canna indica.</title>
        <authorList>
            <person name="Li C."/>
        </authorList>
    </citation>
    <scope>NUCLEOTIDE SEQUENCE [LARGE SCALE GENOMIC DNA]</scope>
    <source>
        <tissue evidence="1">Flower</tissue>
    </source>
</reference>
<dbReference type="Proteomes" id="UP001327560">
    <property type="component" value="Chromosome 5"/>
</dbReference>
<sequence length="165" mass="17767">MDVFGNSVFRSRRCVTSGGGAWGVRGSCVLRVSSPTGTDKMQTTRVIPRAIISQSEKSNSKVSPDFLGQIFDFFRSTSQEESNHRLVSASSGSSVLDLPHDGLGEVTSGSRDEIVIDLWDEISRSSKSSKYSMRSTNDGVLSNTSSIHIIKDKEIEGSPSFGIGA</sequence>
<evidence type="ECO:0000313" key="1">
    <source>
        <dbReference type="EMBL" id="WOL08005.1"/>
    </source>
</evidence>
<dbReference type="AlphaFoldDB" id="A0AAQ3KFU5"/>
<accession>A0AAQ3KFU5</accession>
<dbReference type="EMBL" id="CP136894">
    <property type="protein sequence ID" value="WOL08005.1"/>
    <property type="molecule type" value="Genomic_DNA"/>
</dbReference>
<protein>
    <submittedName>
        <fullName evidence="1">Uncharacterized protein</fullName>
    </submittedName>
</protein>
<organism evidence="1 2">
    <name type="scientific">Canna indica</name>
    <name type="common">Indian-shot</name>
    <dbReference type="NCBI Taxonomy" id="4628"/>
    <lineage>
        <taxon>Eukaryota</taxon>
        <taxon>Viridiplantae</taxon>
        <taxon>Streptophyta</taxon>
        <taxon>Embryophyta</taxon>
        <taxon>Tracheophyta</taxon>
        <taxon>Spermatophyta</taxon>
        <taxon>Magnoliopsida</taxon>
        <taxon>Liliopsida</taxon>
        <taxon>Zingiberales</taxon>
        <taxon>Cannaceae</taxon>
        <taxon>Canna</taxon>
    </lineage>
</organism>